<keyword evidence="7" id="KW-0378">Hydrolase</keyword>
<dbReference type="NCBIfam" id="TIGR00765">
    <property type="entry name" value="yihY_not_rbn"/>
    <property type="match status" value="1"/>
</dbReference>
<evidence type="ECO:0000256" key="4">
    <source>
        <dbReference type="ARBA" id="ARBA00022989"/>
    </source>
</evidence>
<keyword evidence="3 6" id="KW-0812">Transmembrane</keyword>
<dbReference type="InterPro" id="IPR017039">
    <property type="entry name" value="Virul_fac_BrkB"/>
</dbReference>
<dbReference type="PIRSF" id="PIRSF035875">
    <property type="entry name" value="RNase_BN"/>
    <property type="match status" value="1"/>
</dbReference>
<name>A0A6J4K5H3_9SPHI</name>
<evidence type="ECO:0000313" key="7">
    <source>
        <dbReference type="EMBL" id="CAA9295468.1"/>
    </source>
</evidence>
<protein>
    <submittedName>
        <fullName evidence="7">Ribonuclease BN</fullName>
        <ecNumber evidence="7">3.1.-.-</ecNumber>
    </submittedName>
</protein>
<dbReference type="EMBL" id="CADCTQ010000414">
    <property type="protein sequence ID" value="CAA9295468.1"/>
    <property type="molecule type" value="Genomic_DNA"/>
</dbReference>
<dbReference type="AlphaFoldDB" id="A0A6J4K5H3"/>
<dbReference type="PANTHER" id="PTHR30213">
    <property type="entry name" value="INNER MEMBRANE PROTEIN YHJD"/>
    <property type="match status" value="1"/>
</dbReference>
<dbReference type="GO" id="GO:0005886">
    <property type="term" value="C:plasma membrane"/>
    <property type="evidence" value="ECO:0007669"/>
    <property type="project" value="UniProtKB-SubCell"/>
</dbReference>
<keyword evidence="5 6" id="KW-0472">Membrane</keyword>
<evidence type="ECO:0000256" key="3">
    <source>
        <dbReference type="ARBA" id="ARBA00022692"/>
    </source>
</evidence>
<sequence>MRRPIQRRLASTGWFRALRSRLVRWYEARRQTFPGRVLEILVRKFRNDEIAPRANAVAFNLTLSVFPAVIFLFTLIPYIPVSQFDTRIMLFLGQVLPAGIYAEIATTIYDIVSRPRGNLMSLGFLFALFAATNGMMAIMDAFNRSYRTRERRGFLRTRLIATALTVMLALVLLLAVVLLIVGNVVLDWITAHDVYHLLNGQVSVLLISLLQYAVVFFVFFTGLSTIYYVAPAIHERWNFFSIGALFAAVLCIGVTHVFSYYITNFASYNKLYGSIGTFIGLMIWFLLLSFIILLGFEVNVSIAEARRQRAAEAAGS</sequence>
<evidence type="ECO:0000256" key="2">
    <source>
        <dbReference type="ARBA" id="ARBA00022475"/>
    </source>
</evidence>
<proteinExistence type="predicted"/>
<gene>
    <name evidence="7" type="ORF">AVDCRST_MAG56-5078</name>
</gene>
<dbReference type="EC" id="3.1.-.-" evidence="7"/>
<feature type="transmembrane region" description="Helical" evidence="6">
    <location>
        <begin position="202"/>
        <end position="230"/>
    </location>
</feature>
<organism evidence="7">
    <name type="scientific">uncultured Cytophagales bacterium</name>
    <dbReference type="NCBI Taxonomy" id="158755"/>
    <lineage>
        <taxon>Bacteria</taxon>
        <taxon>Pseudomonadati</taxon>
        <taxon>Bacteroidota</taxon>
        <taxon>Sphingobacteriia</taxon>
        <taxon>Sphingobacteriales</taxon>
        <taxon>environmental samples</taxon>
    </lineage>
</organism>
<dbReference type="GO" id="GO:0016787">
    <property type="term" value="F:hydrolase activity"/>
    <property type="evidence" value="ECO:0007669"/>
    <property type="project" value="UniProtKB-KW"/>
</dbReference>
<feature type="transmembrane region" description="Helical" evidence="6">
    <location>
        <begin position="274"/>
        <end position="296"/>
    </location>
</feature>
<comment type="subcellular location">
    <subcellularLocation>
        <location evidence="1">Cell membrane</location>
        <topology evidence="1">Multi-pass membrane protein</topology>
    </subcellularLocation>
</comment>
<feature type="transmembrane region" description="Helical" evidence="6">
    <location>
        <begin position="119"/>
        <end position="138"/>
    </location>
</feature>
<reference evidence="7" key="1">
    <citation type="submission" date="2020-02" db="EMBL/GenBank/DDBJ databases">
        <authorList>
            <person name="Meier V. D."/>
        </authorList>
    </citation>
    <scope>NUCLEOTIDE SEQUENCE</scope>
    <source>
        <strain evidence="7">AVDCRST_MAG56</strain>
    </source>
</reference>
<evidence type="ECO:0000256" key="1">
    <source>
        <dbReference type="ARBA" id="ARBA00004651"/>
    </source>
</evidence>
<accession>A0A6J4K5H3</accession>
<evidence type="ECO:0000256" key="6">
    <source>
        <dbReference type="SAM" id="Phobius"/>
    </source>
</evidence>
<keyword evidence="4 6" id="KW-1133">Transmembrane helix</keyword>
<keyword evidence="2" id="KW-1003">Cell membrane</keyword>
<dbReference type="Pfam" id="PF03631">
    <property type="entry name" value="Virul_fac_BrkB"/>
    <property type="match status" value="1"/>
</dbReference>
<dbReference type="PANTHER" id="PTHR30213:SF0">
    <property type="entry name" value="UPF0761 MEMBRANE PROTEIN YIHY"/>
    <property type="match status" value="1"/>
</dbReference>
<feature type="transmembrane region" description="Helical" evidence="6">
    <location>
        <begin position="237"/>
        <end position="262"/>
    </location>
</feature>
<feature type="transmembrane region" description="Helical" evidence="6">
    <location>
        <begin position="159"/>
        <end position="182"/>
    </location>
</feature>
<evidence type="ECO:0000256" key="5">
    <source>
        <dbReference type="ARBA" id="ARBA00023136"/>
    </source>
</evidence>
<feature type="transmembrane region" description="Helical" evidence="6">
    <location>
        <begin position="56"/>
        <end position="79"/>
    </location>
</feature>